<gene>
    <name evidence="1" type="ORF">NCTC8684_01673</name>
</gene>
<dbReference type="Pfam" id="PF07081">
    <property type="entry name" value="DUF1349"/>
    <property type="match status" value="1"/>
</dbReference>
<dbReference type="Gene3D" id="2.60.120.200">
    <property type="match status" value="1"/>
</dbReference>
<proteinExistence type="predicted"/>
<comment type="caution">
    <text evidence="1">The sequence shown here is derived from an EMBL/GenBank/DDBJ whole genome shotgun (WGS) entry which is preliminary data.</text>
</comment>
<dbReference type="InterPro" id="IPR009784">
    <property type="entry name" value="DUF1349"/>
</dbReference>
<evidence type="ECO:0000313" key="1">
    <source>
        <dbReference type="EMBL" id="SUX32593.1"/>
    </source>
</evidence>
<organism evidence="1 2">
    <name type="scientific">Chromobacterium violaceum</name>
    <dbReference type="NCBI Taxonomy" id="536"/>
    <lineage>
        <taxon>Bacteria</taxon>
        <taxon>Pseudomonadati</taxon>
        <taxon>Pseudomonadota</taxon>
        <taxon>Betaproteobacteria</taxon>
        <taxon>Neisseriales</taxon>
        <taxon>Chromobacteriaceae</taxon>
        <taxon>Chromobacterium</taxon>
    </lineage>
</organism>
<name>A0AAX2M9F3_CHRVL</name>
<reference evidence="1 2" key="1">
    <citation type="submission" date="2018-06" db="EMBL/GenBank/DDBJ databases">
        <authorList>
            <consortium name="Pathogen Informatics"/>
            <person name="Doyle S."/>
        </authorList>
    </citation>
    <scope>NUCLEOTIDE SEQUENCE [LARGE SCALE GENOMIC DNA]</scope>
    <source>
        <strain evidence="1 2">NCTC8684</strain>
    </source>
</reference>
<dbReference type="EMBL" id="UIGR01000001">
    <property type="protein sequence ID" value="SUX32593.1"/>
    <property type="molecule type" value="Genomic_DNA"/>
</dbReference>
<sequence>MVDRLLGETMARHQETALRICGLSFEARGCVSSQYRDGVLLLAGGPGSDGFNIPGLHQADRLGTLLAEVAGPFTLSAQVEVASRDKFDAAGLFIDTGKHKMKFGVEDYGAGGKKLVSVHSAPYSDEANGIDVGAGSVGLFVTRNENVFSCYFRTRDGRTAFHRAFYAEGCPDLIRIGFCVQAPFSEGAQGRFAEIAFSDTGMEHSRG</sequence>
<evidence type="ECO:0000313" key="2">
    <source>
        <dbReference type="Proteomes" id="UP000254029"/>
    </source>
</evidence>
<accession>A0AAX2M9F3</accession>
<dbReference type="RefSeq" id="WP_223937984.1">
    <property type="nucleotide sequence ID" value="NZ_JBHMEH010000018.1"/>
</dbReference>
<protein>
    <submittedName>
        <fullName evidence="1">Uncharacterized conserved protein</fullName>
    </submittedName>
</protein>
<dbReference type="AlphaFoldDB" id="A0AAX2M9F3"/>
<dbReference type="Proteomes" id="UP000254029">
    <property type="component" value="Unassembled WGS sequence"/>
</dbReference>